<dbReference type="GO" id="GO:0060090">
    <property type="term" value="F:molecular adaptor activity"/>
    <property type="evidence" value="ECO:0007669"/>
    <property type="project" value="TreeGrafter"/>
</dbReference>
<dbReference type="EMBL" id="KQ257451">
    <property type="protein sequence ID" value="KND03615.1"/>
    <property type="molecule type" value="Genomic_DNA"/>
</dbReference>
<evidence type="ECO:0000256" key="9">
    <source>
        <dbReference type="ARBA" id="ARBA00023228"/>
    </source>
</evidence>
<keyword evidence="7" id="KW-0472">Membrane</keyword>
<keyword evidence="14" id="KW-1185">Reference proteome</keyword>
<dbReference type="GO" id="GO:0005085">
    <property type="term" value="F:guanyl-nucleotide exchange factor activity"/>
    <property type="evidence" value="ECO:0007669"/>
    <property type="project" value="TreeGrafter"/>
</dbReference>
<reference evidence="13 14" key="1">
    <citation type="submission" date="2009-08" db="EMBL/GenBank/DDBJ databases">
        <title>The Genome Sequence of Spizellomyces punctatus strain DAOM BR117.</title>
        <authorList>
            <consortium name="The Broad Institute Genome Sequencing Platform"/>
            <person name="Russ C."/>
            <person name="Cuomo C."/>
            <person name="Shea T."/>
            <person name="Young S.K."/>
            <person name="Zeng Q."/>
            <person name="Koehrsen M."/>
            <person name="Haas B."/>
            <person name="Borodovsky M."/>
            <person name="Guigo R."/>
            <person name="Alvarado L."/>
            <person name="Berlin A."/>
            <person name="Bochicchio J."/>
            <person name="Borenstein D."/>
            <person name="Chapman S."/>
            <person name="Chen Z."/>
            <person name="Engels R."/>
            <person name="Freedman E."/>
            <person name="Gellesch M."/>
            <person name="Goldberg J."/>
            <person name="Griggs A."/>
            <person name="Gujja S."/>
            <person name="Heiman D."/>
            <person name="Hepburn T."/>
            <person name="Howarth C."/>
            <person name="Jen D."/>
            <person name="Larson L."/>
            <person name="Lewis B."/>
            <person name="Mehta T."/>
            <person name="Park D."/>
            <person name="Pearson M."/>
            <person name="Roberts A."/>
            <person name="Saif S."/>
            <person name="Shenoy N."/>
            <person name="Sisk P."/>
            <person name="Stolte C."/>
            <person name="Sykes S."/>
            <person name="Thomson T."/>
            <person name="Walk T."/>
            <person name="White J."/>
            <person name="Yandava C."/>
            <person name="Burger G."/>
            <person name="Gray M.W."/>
            <person name="Holland P.W.H."/>
            <person name="King N."/>
            <person name="Lang F.B.F."/>
            <person name="Roger A.J."/>
            <person name="Ruiz-Trillo I."/>
            <person name="Lander E."/>
            <person name="Nusbaum C."/>
        </authorList>
    </citation>
    <scope>NUCLEOTIDE SEQUENCE [LARGE SCALE GENOMIC DNA]</scope>
    <source>
        <strain evidence="13 14">DAOM BR117</strain>
    </source>
</reference>
<sequence>MGNWCSACFGDSRSESSDNFDQHPTERSRLLGADIVSQNEEPTPHNYHALSQLREQETLKRIVQRTADNLIDISSTRMLDRIQDEHAAQRAHEYSALVKECQPQLAKFTQKNTARIPSVEEAKDKIPRLLATGTIKREDIDQISDIMEQVKTAVHEMRVQQVGDIVVPMVVSV</sequence>
<dbReference type="GO" id="GO:0001919">
    <property type="term" value="P:regulation of receptor recycling"/>
    <property type="evidence" value="ECO:0007669"/>
    <property type="project" value="InterPro"/>
</dbReference>
<keyword evidence="6" id="KW-0967">Endosome</keyword>
<comment type="subcellular location">
    <subcellularLocation>
        <location evidence="1">Late endosome membrane</location>
        <topology evidence="1">Lipid-anchor</topology>
        <orientation evidence="1">Cytoplasmic side</orientation>
    </subcellularLocation>
    <subcellularLocation>
        <location evidence="2">Lysosome membrane</location>
    </subcellularLocation>
</comment>
<dbReference type="PANTHER" id="PTHR13401">
    <property type="entry name" value="RAGULATOR COMPLEX PROTEIN LAMTOR1"/>
    <property type="match status" value="1"/>
</dbReference>
<evidence type="ECO:0000256" key="4">
    <source>
        <dbReference type="ARBA" id="ARBA00016099"/>
    </source>
</evidence>
<dbReference type="VEuPathDB" id="FungiDB:SPPG_01091"/>
<evidence type="ECO:0000256" key="3">
    <source>
        <dbReference type="ARBA" id="ARBA00010861"/>
    </source>
</evidence>
<evidence type="ECO:0000256" key="1">
    <source>
        <dbReference type="ARBA" id="ARBA00004577"/>
    </source>
</evidence>
<dbReference type="eggNOG" id="ENOG502SD0U">
    <property type="taxonomic scope" value="Eukaryota"/>
</dbReference>
<dbReference type="GO" id="GO:0032008">
    <property type="term" value="P:positive regulation of TOR signaling"/>
    <property type="evidence" value="ECO:0007669"/>
    <property type="project" value="InterPro"/>
</dbReference>
<feature type="compositionally biased region" description="Basic and acidic residues" evidence="12">
    <location>
        <begin position="12"/>
        <end position="24"/>
    </location>
</feature>
<dbReference type="GO" id="GO:0045121">
    <property type="term" value="C:membrane raft"/>
    <property type="evidence" value="ECO:0007669"/>
    <property type="project" value="InterPro"/>
</dbReference>
<dbReference type="PANTHER" id="PTHR13401:SF2">
    <property type="entry name" value="RAGULATOR COMPLEX PROTEIN LAMTOR1"/>
    <property type="match status" value="1"/>
</dbReference>
<accession>A0A0L0HRU9</accession>
<dbReference type="GeneID" id="27684777"/>
<dbReference type="Pfam" id="PF15454">
    <property type="entry name" value="LAMTOR"/>
    <property type="match status" value="1"/>
</dbReference>
<evidence type="ECO:0000313" key="13">
    <source>
        <dbReference type="EMBL" id="KND03615.1"/>
    </source>
</evidence>
<keyword evidence="5" id="KW-0519">Myristate</keyword>
<feature type="region of interest" description="Disordered" evidence="12">
    <location>
        <begin position="1"/>
        <end position="24"/>
    </location>
</feature>
<evidence type="ECO:0000256" key="5">
    <source>
        <dbReference type="ARBA" id="ARBA00022707"/>
    </source>
</evidence>
<evidence type="ECO:0000313" key="14">
    <source>
        <dbReference type="Proteomes" id="UP000053201"/>
    </source>
</evidence>
<evidence type="ECO:0000256" key="10">
    <source>
        <dbReference type="ARBA" id="ARBA00023288"/>
    </source>
</evidence>
<keyword evidence="9" id="KW-0458">Lysosome</keyword>
<evidence type="ECO:0000256" key="12">
    <source>
        <dbReference type="SAM" id="MobiDB-lite"/>
    </source>
</evidence>
<keyword evidence="10" id="KW-0449">Lipoprotein</keyword>
<evidence type="ECO:0000256" key="8">
    <source>
        <dbReference type="ARBA" id="ARBA00023139"/>
    </source>
</evidence>
<dbReference type="SMART" id="SM01262">
    <property type="entry name" value="LAMTOR"/>
    <property type="match status" value="1"/>
</dbReference>
<protein>
    <recommendedName>
        <fullName evidence="4">Ragulator complex protein LAMTOR1</fullName>
    </recommendedName>
    <alternativeName>
        <fullName evidence="11">Late endosomal/lysosomal adaptor and MAPK and MTOR activator 1</fullName>
    </alternativeName>
</protein>
<organism evidence="13 14">
    <name type="scientific">Spizellomyces punctatus (strain DAOM BR117)</name>
    <dbReference type="NCBI Taxonomy" id="645134"/>
    <lineage>
        <taxon>Eukaryota</taxon>
        <taxon>Fungi</taxon>
        <taxon>Fungi incertae sedis</taxon>
        <taxon>Chytridiomycota</taxon>
        <taxon>Chytridiomycota incertae sedis</taxon>
        <taxon>Chytridiomycetes</taxon>
        <taxon>Spizellomycetales</taxon>
        <taxon>Spizellomycetaceae</taxon>
        <taxon>Spizellomyces</taxon>
    </lineage>
</organism>
<dbReference type="AlphaFoldDB" id="A0A0L0HRU9"/>
<keyword evidence="8" id="KW-0564">Palmitate</keyword>
<dbReference type="InParanoid" id="A0A0L0HRU9"/>
<dbReference type="GO" id="GO:0071230">
    <property type="term" value="P:cellular response to amino acid stimulus"/>
    <property type="evidence" value="ECO:0007669"/>
    <property type="project" value="InterPro"/>
</dbReference>
<dbReference type="GO" id="GO:0031902">
    <property type="term" value="C:late endosome membrane"/>
    <property type="evidence" value="ECO:0007669"/>
    <property type="project" value="UniProtKB-SubCell"/>
</dbReference>
<comment type="similarity">
    <text evidence="3">Belongs to the LAMTOR1 family.</text>
</comment>
<dbReference type="GO" id="GO:0071986">
    <property type="term" value="C:Ragulator complex"/>
    <property type="evidence" value="ECO:0007669"/>
    <property type="project" value="InterPro"/>
</dbReference>
<dbReference type="RefSeq" id="XP_016611654.1">
    <property type="nucleotide sequence ID" value="XM_016749409.1"/>
</dbReference>
<dbReference type="Proteomes" id="UP000053201">
    <property type="component" value="Unassembled WGS sequence"/>
</dbReference>
<evidence type="ECO:0000256" key="11">
    <source>
        <dbReference type="ARBA" id="ARBA00032695"/>
    </source>
</evidence>
<proteinExistence type="inferred from homology"/>
<dbReference type="InterPro" id="IPR028209">
    <property type="entry name" value="LAMTOR1/MEH1"/>
</dbReference>
<name>A0A0L0HRU9_SPIPD</name>
<gene>
    <name evidence="13" type="ORF">SPPG_01091</name>
</gene>
<evidence type="ECO:0000256" key="2">
    <source>
        <dbReference type="ARBA" id="ARBA00004656"/>
    </source>
</evidence>
<evidence type="ECO:0000256" key="6">
    <source>
        <dbReference type="ARBA" id="ARBA00022753"/>
    </source>
</evidence>
<evidence type="ECO:0000256" key="7">
    <source>
        <dbReference type="ARBA" id="ARBA00023136"/>
    </source>
</evidence>
<dbReference type="GO" id="GO:0016197">
    <property type="term" value="P:endosomal transport"/>
    <property type="evidence" value="ECO:0007669"/>
    <property type="project" value="InterPro"/>
</dbReference>
<dbReference type="OrthoDB" id="5562028at2759"/>
<dbReference type="OMA" id="QERADKY"/>
<dbReference type="GO" id="GO:0043410">
    <property type="term" value="P:positive regulation of MAPK cascade"/>
    <property type="evidence" value="ECO:0007669"/>
    <property type="project" value="InterPro"/>
</dbReference>